<dbReference type="PANTHER" id="PTHR42736:SF1">
    <property type="entry name" value="PROTEIN-GLUTAMINE GAMMA-GLUTAMYLTRANSFERASE"/>
    <property type="match status" value="1"/>
</dbReference>
<feature type="transmembrane region" description="Helical" evidence="2">
    <location>
        <begin position="7"/>
        <end position="28"/>
    </location>
</feature>
<evidence type="ECO:0000256" key="1">
    <source>
        <dbReference type="SAM" id="MobiDB-lite"/>
    </source>
</evidence>
<dbReference type="SUPFAM" id="SSF54001">
    <property type="entry name" value="Cysteine proteinases"/>
    <property type="match status" value="1"/>
</dbReference>
<dbReference type="PANTHER" id="PTHR42736">
    <property type="entry name" value="PROTEIN-GLUTAMINE GAMMA-GLUTAMYLTRANSFERASE"/>
    <property type="match status" value="1"/>
</dbReference>
<protein>
    <recommendedName>
        <fullName evidence="3">Transglutaminase-like domain-containing protein</fullName>
    </recommendedName>
</protein>
<feature type="transmembrane region" description="Helical" evidence="2">
    <location>
        <begin position="34"/>
        <end position="52"/>
    </location>
</feature>
<keyword evidence="2" id="KW-1133">Transmembrane helix</keyword>
<dbReference type="Pfam" id="PF01841">
    <property type="entry name" value="Transglut_core"/>
    <property type="match status" value="1"/>
</dbReference>
<feature type="transmembrane region" description="Helical" evidence="2">
    <location>
        <begin position="141"/>
        <end position="158"/>
    </location>
</feature>
<dbReference type="InterPro" id="IPR038765">
    <property type="entry name" value="Papain-like_cys_pep_sf"/>
</dbReference>
<feature type="compositionally biased region" description="Low complexity" evidence="1">
    <location>
        <begin position="532"/>
        <end position="545"/>
    </location>
</feature>
<dbReference type="Gene3D" id="3.10.620.30">
    <property type="match status" value="1"/>
</dbReference>
<feature type="transmembrane region" description="Helical" evidence="2">
    <location>
        <begin position="59"/>
        <end position="82"/>
    </location>
</feature>
<keyword evidence="2" id="KW-0472">Membrane</keyword>
<dbReference type="EMBL" id="CP060636">
    <property type="protein sequence ID" value="QNM14155.1"/>
    <property type="molecule type" value="Genomic_DNA"/>
</dbReference>
<keyword evidence="5" id="KW-1185">Reference proteome</keyword>
<keyword evidence="2" id="KW-0812">Transmembrane</keyword>
<dbReference type="KEGG" id="ehn:H9Q80_09575"/>
<evidence type="ECO:0000256" key="2">
    <source>
        <dbReference type="SAM" id="Phobius"/>
    </source>
</evidence>
<reference evidence="4 5" key="1">
    <citation type="submission" date="2020-08" db="EMBL/GenBank/DDBJ databases">
        <authorList>
            <person name="Liu C."/>
            <person name="Sun Q."/>
        </authorList>
    </citation>
    <scope>NUCLEOTIDE SEQUENCE [LARGE SCALE GENOMIC DNA]</scope>
    <source>
        <strain evidence="4 5">NSJ-61</strain>
    </source>
</reference>
<dbReference type="AlphaFoldDB" id="A0A7G9GTM3"/>
<evidence type="ECO:0000313" key="5">
    <source>
        <dbReference type="Proteomes" id="UP000515856"/>
    </source>
</evidence>
<feature type="transmembrane region" description="Helical" evidence="2">
    <location>
        <begin position="164"/>
        <end position="184"/>
    </location>
</feature>
<proteinExistence type="predicted"/>
<evidence type="ECO:0000259" key="3">
    <source>
        <dbReference type="SMART" id="SM00460"/>
    </source>
</evidence>
<feature type="region of interest" description="Disordered" evidence="1">
    <location>
        <begin position="532"/>
        <end position="578"/>
    </location>
</feature>
<accession>A0A7G9GTM3</accession>
<feature type="transmembrane region" description="Helical" evidence="2">
    <location>
        <begin position="196"/>
        <end position="215"/>
    </location>
</feature>
<sequence length="701" mass="82631">MNKKNVPYDMLLILFGIISILLCYAFAFPFTIDIIFLLVGVMVVFLLLSWIIKSGNKKAFYAFLILFIVFLVITRDSLVIGFQNLYNQMTEIYSTYDNYYFQKYNLDRYTNYQMSTQWCILSVFTIYILASCITIFEHKGYLLNFLLSFVLFIPTIMYHIPQNFIIDALIFIYWILLFFHHTMQKKGVQIQLNQTFIVRLMIVLLLFVFSFQLVYPQSKFVKNAAIEQARLDLETKYRQKIQKAFSDKTGEVNLNNAKDRYYFDTLQMNLYSEQPDDYYIKTFSGSVYEDNTWKLLEESSYHERNLNWLDTFTWYTRIHQLNPSMHSNEIYTLKIEDKREANDYAPIPYNTAVLPAGFSNQYDAYGIGKKDSYIYDVWNSYEASSYIDIPMDYVAFVNAEYLQVPPNVTRFFQKKSIYINLEGNDVNEIVEHVKDYLSHNTSYTLKPGATPTDEDFVTYFLGTNKKGYCVHYASSATLMLRYMGIPARYVEGFHVDKTKFDEGNEAAITDREAHAWVEIFDINKGWVPVEVTPASSQTSTTTPKTEGNEQNKPQNTQKQETPKEQTKQEEPVKEKTEVEKTQVIHMNWNVILFGFSTIVLAILILLIHKIRYHRWMKAMTQHNYKAAVKACDTYYQKWMPYGMHISSRSKDIIDKARYSQHDLTQKEYQVVYSEMMNGVYRIYKSLKFYQKLYLIFILGIK</sequence>
<feature type="transmembrane region" description="Helical" evidence="2">
    <location>
        <begin position="588"/>
        <end position="607"/>
    </location>
</feature>
<feature type="transmembrane region" description="Helical" evidence="2">
    <location>
        <begin position="115"/>
        <end position="136"/>
    </location>
</feature>
<name>A0A7G9GTM3_9FIRM</name>
<dbReference type="InterPro" id="IPR002931">
    <property type="entry name" value="Transglutaminase-like"/>
</dbReference>
<dbReference type="SMART" id="SM00460">
    <property type="entry name" value="TGc"/>
    <property type="match status" value="1"/>
</dbReference>
<feature type="domain" description="Transglutaminase-like" evidence="3">
    <location>
        <begin position="461"/>
        <end position="533"/>
    </location>
</feature>
<feature type="compositionally biased region" description="Basic and acidic residues" evidence="1">
    <location>
        <begin position="560"/>
        <end position="578"/>
    </location>
</feature>
<dbReference type="Proteomes" id="UP000515856">
    <property type="component" value="Chromosome"/>
</dbReference>
<dbReference type="RefSeq" id="WP_117455654.1">
    <property type="nucleotide sequence ID" value="NZ_CP060636.1"/>
</dbReference>
<evidence type="ECO:0000313" key="4">
    <source>
        <dbReference type="EMBL" id="QNM14155.1"/>
    </source>
</evidence>
<organism evidence="4 5">
    <name type="scientific">[Eubacterium] hominis</name>
    <dbReference type="NCBI Taxonomy" id="2764325"/>
    <lineage>
        <taxon>Bacteria</taxon>
        <taxon>Bacillati</taxon>
        <taxon>Bacillota</taxon>
        <taxon>Erysipelotrichia</taxon>
        <taxon>Erysipelotrichales</taxon>
        <taxon>Erysipelotrichaceae</taxon>
        <taxon>Amedibacillus</taxon>
    </lineage>
</organism>
<gene>
    <name evidence="4" type="ORF">H9Q80_09575</name>
</gene>
<dbReference type="InterPro" id="IPR052901">
    <property type="entry name" value="Bact_TGase-like"/>
</dbReference>